<dbReference type="PROSITE" id="PS51880">
    <property type="entry name" value="TGS"/>
    <property type="match status" value="1"/>
</dbReference>
<accession>A0ABN6F6R7</accession>
<name>A0ABN6F6R7_9BACT</name>
<evidence type="ECO:0000259" key="3">
    <source>
        <dbReference type="PROSITE" id="PS51831"/>
    </source>
</evidence>
<evidence type="ECO:0000313" key="6">
    <source>
        <dbReference type="Proteomes" id="UP001320148"/>
    </source>
</evidence>
<dbReference type="Pfam" id="PF13291">
    <property type="entry name" value="ACT_4"/>
    <property type="match status" value="1"/>
</dbReference>
<dbReference type="SMART" id="SM00471">
    <property type="entry name" value="HDc"/>
    <property type="match status" value="1"/>
</dbReference>
<organism evidence="5 6">
    <name type="scientific">Desulfoluna limicola</name>
    <dbReference type="NCBI Taxonomy" id="2810562"/>
    <lineage>
        <taxon>Bacteria</taxon>
        <taxon>Pseudomonadati</taxon>
        <taxon>Thermodesulfobacteriota</taxon>
        <taxon>Desulfobacteria</taxon>
        <taxon>Desulfobacterales</taxon>
        <taxon>Desulfolunaceae</taxon>
        <taxon>Desulfoluna</taxon>
    </lineage>
</organism>
<comment type="similarity">
    <text evidence="1">Belongs to the relA/spoT family.</text>
</comment>
<dbReference type="SUPFAM" id="SSF55021">
    <property type="entry name" value="ACT-like"/>
    <property type="match status" value="1"/>
</dbReference>
<dbReference type="CDD" id="cd04876">
    <property type="entry name" value="ACT_RelA-SpoT"/>
    <property type="match status" value="1"/>
</dbReference>
<dbReference type="RefSeq" id="WP_236889439.1">
    <property type="nucleotide sequence ID" value="NZ_AP024488.1"/>
</dbReference>
<dbReference type="Gene3D" id="3.10.20.30">
    <property type="match status" value="1"/>
</dbReference>
<dbReference type="PANTHER" id="PTHR21262:SF36">
    <property type="entry name" value="BIFUNCTIONAL (P)PPGPP SYNTHASE_HYDROLASE SPOT"/>
    <property type="match status" value="1"/>
</dbReference>
<dbReference type="SUPFAM" id="SSF109604">
    <property type="entry name" value="HD-domain/PDEase-like"/>
    <property type="match status" value="1"/>
</dbReference>
<evidence type="ECO:0000256" key="1">
    <source>
        <dbReference type="RuleBase" id="RU003847"/>
    </source>
</evidence>
<dbReference type="InterPro" id="IPR045865">
    <property type="entry name" value="ACT-like_dom_sf"/>
</dbReference>
<dbReference type="Gene3D" id="3.30.70.260">
    <property type="match status" value="1"/>
</dbReference>
<dbReference type="InterPro" id="IPR007685">
    <property type="entry name" value="RelA_SpoT"/>
</dbReference>
<dbReference type="SUPFAM" id="SSF81271">
    <property type="entry name" value="TGS-like"/>
    <property type="match status" value="1"/>
</dbReference>
<dbReference type="Gene3D" id="1.10.3210.10">
    <property type="entry name" value="Hypothetical protein af1432"/>
    <property type="match status" value="1"/>
</dbReference>
<evidence type="ECO:0000259" key="4">
    <source>
        <dbReference type="PROSITE" id="PS51880"/>
    </source>
</evidence>
<dbReference type="InterPro" id="IPR033655">
    <property type="entry name" value="TGS_RelA/SpoT"/>
</dbReference>
<dbReference type="InterPro" id="IPR004811">
    <property type="entry name" value="RelA/Spo_fam"/>
</dbReference>
<dbReference type="EMBL" id="AP024488">
    <property type="protein sequence ID" value="BCS98033.1"/>
    <property type="molecule type" value="Genomic_DNA"/>
</dbReference>
<keyword evidence="6" id="KW-1185">Reference proteome</keyword>
<dbReference type="SMART" id="SM00954">
    <property type="entry name" value="RelA_SpoT"/>
    <property type="match status" value="1"/>
</dbReference>
<gene>
    <name evidence="5" type="primary">relA</name>
    <name evidence="5" type="ORF">DSLASN_36650</name>
</gene>
<dbReference type="SUPFAM" id="SSF81301">
    <property type="entry name" value="Nucleotidyltransferase"/>
    <property type="match status" value="1"/>
</dbReference>
<dbReference type="InterPro" id="IPR043519">
    <property type="entry name" value="NT_sf"/>
</dbReference>
<dbReference type="InterPro" id="IPR003607">
    <property type="entry name" value="HD/PDEase_dom"/>
</dbReference>
<evidence type="ECO:0000259" key="2">
    <source>
        <dbReference type="PROSITE" id="PS51671"/>
    </source>
</evidence>
<dbReference type="Pfam" id="PF02824">
    <property type="entry name" value="TGS"/>
    <property type="match status" value="1"/>
</dbReference>
<protein>
    <submittedName>
        <fullName evidence="5">GTP pyrophosphokinase</fullName>
    </submittedName>
</protein>
<proteinExistence type="inferred from homology"/>
<comment type="function">
    <text evidence="1">In eubacteria ppGpp (guanosine 3'-diphosphate 5'-diphosphate) is a mediator of the stringent response that coordinates a variety of cellular activities in response to changes in nutritional abundance.</text>
</comment>
<dbReference type="NCBIfam" id="TIGR00691">
    <property type="entry name" value="spoT_relA"/>
    <property type="match status" value="1"/>
</dbReference>
<dbReference type="PROSITE" id="PS51671">
    <property type="entry name" value="ACT"/>
    <property type="match status" value="1"/>
</dbReference>
<dbReference type="InterPro" id="IPR012676">
    <property type="entry name" value="TGS-like"/>
</dbReference>
<reference evidence="5 6" key="1">
    <citation type="submission" date="2021-02" db="EMBL/GenBank/DDBJ databases">
        <title>Complete genome of Desulfoluna sp. strain ASN36.</title>
        <authorList>
            <person name="Takahashi A."/>
            <person name="Kojima H."/>
            <person name="Fukui M."/>
        </authorList>
    </citation>
    <scope>NUCLEOTIDE SEQUENCE [LARGE SCALE GENOMIC DNA]</scope>
    <source>
        <strain evidence="5 6">ASN36</strain>
    </source>
</reference>
<dbReference type="PROSITE" id="PS51831">
    <property type="entry name" value="HD"/>
    <property type="match status" value="1"/>
</dbReference>
<dbReference type="Pfam" id="PF19296">
    <property type="entry name" value="RelA_AH_RIS"/>
    <property type="match status" value="1"/>
</dbReference>
<dbReference type="InterPro" id="IPR006674">
    <property type="entry name" value="HD_domain"/>
</dbReference>
<dbReference type="PANTHER" id="PTHR21262">
    <property type="entry name" value="GUANOSINE-3',5'-BIS DIPHOSPHATE 3'-PYROPHOSPHOHYDROLASE"/>
    <property type="match status" value="1"/>
</dbReference>
<dbReference type="InterPro" id="IPR045600">
    <property type="entry name" value="RelA/SpoT_AH_RIS"/>
</dbReference>
<evidence type="ECO:0000313" key="5">
    <source>
        <dbReference type="EMBL" id="BCS98033.1"/>
    </source>
</evidence>
<dbReference type="Pfam" id="PF04607">
    <property type="entry name" value="RelA_SpoT"/>
    <property type="match status" value="1"/>
</dbReference>
<dbReference type="InterPro" id="IPR012675">
    <property type="entry name" value="Beta-grasp_dom_sf"/>
</dbReference>
<sequence length="717" mass="80816">MIRINDILDRIIEIHPDADLDIVEKAYIFSARVHDGQTRLSGEPYLTHPLEVAYILADMKLDVESVAAALLHDVIEDTHATEEEIAQYFGTGVCHIVAGVTKLSKLSFASSQERQAESIRKMILAMANDIRVILIKLADRLHNMRTLKFHKKEEKKRLIAKETMDLYIPIASRLGIYWLKQELEDIAFETLLPDEYKKIQGQVKDDQVEREEMVTTTRKKIRELMEATGIPCQVMGRYKQFYSIYHKMISQQLSFEEIYDIVAFRIIVDTIPQCYTALGIIHSTWSPIAGKFKDYIGVPKPNMYQSLHTTVVGPGGRRIEVQIRTKEMDKVAKSGIAAHWSYKEGKVADEKLGEAYAWVQDLVDNQENVKNPGEFMENVRIDLFQDEVYVFSPKGDIKTLPKGATPVDFAYAIHTEVGNQCTGAKVNGRLVSLTYELQTGDAVEVIITKGHTPSKDWIGFVKTVKARSRIRHFIRSEEKEHSVALGKDLLEKAFRKHSLNFNKLSATPEMEEASASFGYKGVPSLIENVGYGKVTPRQVLNRFLPQQPKQPKAEPSLFDRLMGRSKRKKGGTDAIIVKGIDNILIRVGKCCNPVPGDDISGYVTQGQGVTIHRSNCINAMTMSPERCVDVAWASETQESLPVSILVRSHDQVGLLAKITSAISDSDANILDLVMSRQDQGGYECTFTLNVIHTDQIKKVIQNIKRIRSVKEVRRIGD</sequence>
<feature type="domain" description="HD" evidence="3">
    <location>
        <begin position="45"/>
        <end position="144"/>
    </location>
</feature>
<dbReference type="Pfam" id="PF13328">
    <property type="entry name" value="HD_4"/>
    <property type="match status" value="1"/>
</dbReference>
<dbReference type="CDD" id="cd05399">
    <property type="entry name" value="NT_Rel-Spo_like"/>
    <property type="match status" value="1"/>
</dbReference>
<dbReference type="Gene3D" id="3.30.460.10">
    <property type="entry name" value="Beta Polymerase, domain 2"/>
    <property type="match status" value="1"/>
</dbReference>
<feature type="domain" description="ACT" evidence="2">
    <location>
        <begin position="643"/>
        <end position="717"/>
    </location>
</feature>
<dbReference type="Proteomes" id="UP001320148">
    <property type="component" value="Chromosome"/>
</dbReference>
<dbReference type="CDD" id="cd00077">
    <property type="entry name" value="HDc"/>
    <property type="match status" value="1"/>
</dbReference>
<dbReference type="InterPro" id="IPR002912">
    <property type="entry name" value="ACT_dom"/>
</dbReference>
<dbReference type="InterPro" id="IPR004095">
    <property type="entry name" value="TGS"/>
</dbReference>
<feature type="domain" description="TGS" evidence="4">
    <location>
        <begin position="386"/>
        <end position="447"/>
    </location>
</feature>
<dbReference type="CDD" id="cd01668">
    <property type="entry name" value="TGS_RSH"/>
    <property type="match status" value="1"/>
</dbReference>